<name>A0A6C0RDB8_9BACT</name>
<keyword evidence="2" id="KW-1185">Reference proteome</keyword>
<reference evidence="1 2" key="1">
    <citation type="submission" date="2020-02" db="EMBL/GenBank/DDBJ databases">
        <title>Genome sequencing for Draconibacterium sp. strain M1.</title>
        <authorList>
            <person name="Park S.-J."/>
        </authorList>
    </citation>
    <scope>NUCLEOTIDE SEQUENCE [LARGE SCALE GENOMIC DNA]</scope>
    <source>
        <strain evidence="1 2">M1</strain>
    </source>
</reference>
<evidence type="ECO:0000313" key="2">
    <source>
        <dbReference type="Proteomes" id="UP000474630"/>
    </source>
</evidence>
<dbReference type="EMBL" id="CP048409">
    <property type="protein sequence ID" value="QIA07131.1"/>
    <property type="molecule type" value="Genomic_DNA"/>
</dbReference>
<dbReference type="AlphaFoldDB" id="A0A6C0RDB8"/>
<accession>A0A6C0RDB8</accession>
<dbReference type="Proteomes" id="UP000474630">
    <property type="component" value="Chromosome"/>
</dbReference>
<gene>
    <name evidence="1" type="ORF">G0Q07_05030</name>
</gene>
<proteinExistence type="predicted"/>
<dbReference type="RefSeq" id="WP_163345060.1">
    <property type="nucleotide sequence ID" value="NZ_CP048409.1"/>
</dbReference>
<evidence type="ECO:0000313" key="1">
    <source>
        <dbReference type="EMBL" id="QIA07131.1"/>
    </source>
</evidence>
<dbReference type="KEGG" id="drc:G0Q07_05030"/>
<organism evidence="1 2">
    <name type="scientific">Draconibacterium halophilum</name>
    <dbReference type="NCBI Taxonomy" id="2706887"/>
    <lineage>
        <taxon>Bacteria</taxon>
        <taxon>Pseudomonadati</taxon>
        <taxon>Bacteroidota</taxon>
        <taxon>Bacteroidia</taxon>
        <taxon>Marinilabiliales</taxon>
        <taxon>Prolixibacteraceae</taxon>
        <taxon>Draconibacterium</taxon>
    </lineage>
</organism>
<protein>
    <submittedName>
        <fullName evidence="1">Uncharacterized protein</fullName>
    </submittedName>
</protein>
<sequence>MVKSNVPKPISLIVIITLIAITSSAQTYTYDIIRETKMNNAGTQQIGNYEDYGSNTEISFRGIDVTIKIDGEIFVVGREMYGSNIDKEETEVVKKISKYYFPLGKEHADKTNFHLTEYYDKVNKRKSHILSYEVNKRTTNVAGAKFTSSEQRVLMFINSKEFNN</sequence>